<dbReference type="RefSeq" id="WP_093044433.1">
    <property type="nucleotide sequence ID" value="NZ_FNQR01000005.1"/>
</dbReference>
<proteinExistence type="predicted"/>
<feature type="transmembrane region" description="Helical" evidence="5">
    <location>
        <begin position="5"/>
        <end position="22"/>
    </location>
</feature>
<gene>
    <name evidence="6" type="ORF">SAMN05421743_105233</name>
</gene>
<reference evidence="6 7" key="1">
    <citation type="submission" date="2016-10" db="EMBL/GenBank/DDBJ databases">
        <authorList>
            <person name="de Groot N.N."/>
        </authorList>
    </citation>
    <scope>NUCLEOTIDE SEQUENCE [LARGE SCALE GENOMIC DNA]</scope>
    <source>
        <strain evidence="6 7">CCM7597</strain>
    </source>
</reference>
<evidence type="ECO:0000313" key="7">
    <source>
        <dbReference type="Proteomes" id="UP000198584"/>
    </source>
</evidence>
<dbReference type="Pfam" id="PF04688">
    <property type="entry name" value="Holin_SPP1"/>
    <property type="match status" value="1"/>
</dbReference>
<comment type="subcellular location">
    <subcellularLocation>
        <location evidence="1">Membrane</location>
    </subcellularLocation>
</comment>
<evidence type="ECO:0000256" key="3">
    <source>
        <dbReference type="ARBA" id="ARBA00022989"/>
    </source>
</evidence>
<evidence type="ECO:0000256" key="5">
    <source>
        <dbReference type="SAM" id="Phobius"/>
    </source>
</evidence>
<evidence type="ECO:0000256" key="4">
    <source>
        <dbReference type="ARBA" id="ARBA00023136"/>
    </source>
</evidence>
<name>A0A1H4C1R3_9BACI</name>
<organism evidence="6 7">
    <name type="scientific">Thalassobacillus cyri</name>
    <dbReference type="NCBI Taxonomy" id="571932"/>
    <lineage>
        <taxon>Bacteria</taxon>
        <taxon>Bacillati</taxon>
        <taxon>Bacillota</taxon>
        <taxon>Bacilli</taxon>
        <taxon>Bacillales</taxon>
        <taxon>Bacillaceae</taxon>
        <taxon>Thalassobacillus</taxon>
    </lineage>
</organism>
<dbReference type="OrthoDB" id="2970153at2"/>
<dbReference type="InterPro" id="IPR006479">
    <property type="entry name" value="Holin"/>
</dbReference>
<evidence type="ECO:0000313" key="6">
    <source>
        <dbReference type="EMBL" id="SEA54371.1"/>
    </source>
</evidence>
<feature type="transmembrane region" description="Helical" evidence="5">
    <location>
        <begin position="28"/>
        <end position="46"/>
    </location>
</feature>
<evidence type="ECO:0000256" key="1">
    <source>
        <dbReference type="ARBA" id="ARBA00004370"/>
    </source>
</evidence>
<evidence type="ECO:0000256" key="2">
    <source>
        <dbReference type="ARBA" id="ARBA00022692"/>
    </source>
</evidence>
<sequence>MDKASIARIISLIVSLLTYFGINVPEDVVEAATGIVFGVLVLWAAYKNNYLFKKGHAQKLELEKKGLN</sequence>
<keyword evidence="3 5" id="KW-1133">Transmembrane helix</keyword>
<keyword evidence="7" id="KW-1185">Reference proteome</keyword>
<keyword evidence="2 5" id="KW-0812">Transmembrane</keyword>
<dbReference type="EMBL" id="FNQR01000005">
    <property type="protein sequence ID" value="SEA54371.1"/>
    <property type="molecule type" value="Genomic_DNA"/>
</dbReference>
<dbReference type="STRING" id="571932.SAMN05421743_105233"/>
<dbReference type="Proteomes" id="UP000198584">
    <property type="component" value="Unassembled WGS sequence"/>
</dbReference>
<keyword evidence="4 5" id="KW-0472">Membrane</keyword>
<dbReference type="AlphaFoldDB" id="A0A1H4C1R3"/>
<protein>
    <submittedName>
        <fullName evidence="6">Holin, SPP1 family</fullName>
    </submittedName>
</protein>
<dbReference type="GO" id="GO:0016020">
    <property type="term" value="C:membrane"/>
    <property type="evidence" value="ECO:0007669"/>
    <property type="project" value="UniProtKB-SubCell"/>
</dbReference>
<accession>A0A1H4C1R3</accession>